<dbReference type="PANTHER" id="PTHR39173">
    <property type="entry name" value="ACETYLTRANSFERASE"/>
    <property type="match status" value="1"/>
</dbReference>
<reference evidence="2 3" key="1">
    <citation type="journal article" date="2016" name="Nat. Commun.">
        <title>Thousands of microbial genomes shed light on interconnected biogeochemical processes in an aquifer system.</title>
        <authorList>
            <person name="Anantharaman K."/>
            <person name="Brown C.T."/>
            <person name="Hug L.A."/>
            <person name="Sharon I."/>
            <person name="Castelle C.J."/>
            <person name="Probst A.J."/>
            <person name="Thomas B.C."/>
            <person name="Singh A."/>
            <person name="Wilkins M.J."/>
            <person name="Karaoz U."/>
            <person name="Brodie E.L."/>
            <person name="Williams K.H."/>
            <person name="Hubbard S.S."/>
            <person name="Banfield J.F."/>
        </authorList>
    </citation>
    <scope>NUCLEOTIDE SEQUENCE [LARGE SCALE GENOMIC DNA]</scope>
</reference>
<comment type="caution">
    <text evidence="2">The sequence shown here is derived from an EMBL/GenBank/DDBJ whole genome shotgun (WGS) entry which is preliminary data.</text>
</comment>
<evidence type="ECO:0000313" key="3">
    <source>
        <dbReference type="Proteomes" id="UP000177555"/>
    </source>
</evidence>
<dbReference type="Proteomes" id="UP000177555">
    <property type="component" value="Unassembled WGS sequence"/>
</dbReference>
<name>A0A1F5JGS2_9BACT</name>
<dbReference type="Pfam" id="PF13302">
    <property type="entry name" value="Acetyltransf_3"/>
    <property type="match status" value="1"/>
</dbReference>
<organism evidence="2 3">
    <name type="scientific">Candidatus Daviesbacteria bacterium RIFCSPHIGHO2_01_FULL_40_11</name>
    <dbReference type="NCBI Taxonomy" id="1797762"/>
    <lineage>
        <taxon>Bacteria</taxon>
        <taxon>Candidatus Daviesiibacteriota</taxon>
    </lineage>
</organism>
<dbReference type="AlphaFoldDB" id="A0A1F5JGS2"/>
<dbReference type="PROSITE" id="PS51186">
    <property type="entry name" value="GNAT"/>
    <property type="match status" value="1"/>
</dbReference>
<dbReference type="SUPFAM" id="SSF55729">
    <property type="entry name" value="Acyl-CoA N-acyltransferases (Nat)"/>
    <property type="match status" value="1"/>
</dbReference>
<dbReference type="InterPro" id="IPR000182">
    <property type="entry name" value="GNAT_dom"/>
</dbReference>
<dbReference type="Gene3D" id="3.40.630.30">
    <property type="match status" value="1"/>
</dbReference>
<feature type="domain" description="N-acetyltransferase" evidence="1">
    <location>
        <begin position="1"/>
        <end position="170"/>
    </location>
</feature>
<evidence type="ECO:0000313" key="2">
    <source>
        <dbReference type="EMBL" id="OGE27748.1"/>
    </source>
</evidence>
<protein>
    <recommendedName>
        <fullName evidence="1">N-acetyltransferase domain-containing protein</fullName>
    </recommendedName>
</protein>
<evidence type="ECO:0000259" key="1">
    <source>
        <dbReference type="PROSITE" id="PS51186"/>
    </source>
</evidence>
<sequence length="170" mass="19359">MKILLPSVKYKQSYLKAVEEGKDEVGITTLKKPKKDEPFEEFVKSIRSEAKGLNLPEGWVPATELWLIDNEELIGRVNIRHELTDHLLKVGGHIGYWIRPSKRKMGYGKEILKLALLEAKKLGISRILVTCDDTNIGSCKIIEANGGILENIVDNGQNHPRKKRYWITLK</sequence>
<dbReference type="PANTHER" id="PTHR39173:SF1">
    <property type="entry name" value="ACETYLTRANSFERASE"/>
    <property type="match status" value="1"/>
</dbReference>
<accession>A0A1F5JGS2</accession>
<dbReference type="GO" id="GO:0016747">
    <property type="term" value="F:acyltransferase activity, transferring groups other than amino-acyl groups"/>
    <property type="evidence" value="ECO:0007669"/>
    <property type="project" value="InterPro"/>
</dbReference>
<gene>
    <name evidence="2" type="ORF">A2867_04510</name>
</gene>
<dbReference type="InterPro" id="IPR016181">
    <property type="entry name" value="Acyl_CoA_acyltransferase"/>
</dbReference>
<dbReference type="EMBL" id="MFCP01000031">
    <property type="protein sequence ID" value="OGE27748.1"/>
    <property type="molecule type" value="Genomic_DNA"/>
</dbReference>
<proteinExistence type="predicted"/>